<dbReference type="EMBL" id="CP006955">
    <property type="protein sequence ID" value="AHG84814.1"/>
    <property type="molecule type" value="Genomic_DNA"/>
</dbReference>
<sequence length="116" mass="13117">MIINDDVWIGANVLLKGNLVIGTGAVIAANSVVVKDVPPYAIVGGNPARIIKYRFSDYQILRLLQTKWWEYSMCDVKLFDIKNIDKFCHDFLNKKSELSPYRPSKLCLSDLGVLNK</sequence>
<keyword evidence="3" id="KW-0677">Repeat</keyword>
<dbReference type="PANTHER" id="PTHR43300">
    <property type="entry name" value="ACETYLTRANSFERASE"/>
    <property type="match status" value="1"/>
</dbReference>
<evidence type="ECO:0000313" key="6">
    <source>
        <dbReference type="Proteomes" id="UP000019092"/>
    </source>
</evidence>
<proteinExistence type="inferred from homology"/>
<protein>
    <submittedName>
        <fullName evidence="5">Capsular polysaccharide synthesis enzyme Cap5H</fullName>
    </submittedName>
</protein>
<evidence type="ECO:0000313" key="5">
    <source>
        <dbReference type="EMBL" id="AHG84814.1"/>
    </source>
</evidence>
<dbReference type="Proteomes" id="UP000019092">
    <property type="component" value="Chromosome"/>
</dbReference>
<dbReference type="Gene3D" id="2.160.10.10">
    <property type="entry name" value="Hexapeptide repeat proteins"/>
    <property type="match status" value="1"/>
</dbReference>
<name>A0ABM5PFC1_BIBTR</name>
<comment type="similarity">
    <text evidence="1">Belongs to the transferase hexapeptide repeat family.</text>
</comment>
<evidence type="ECO:0000256" key="3">
    <source>
        <dbReference type="ARBA" id="ARBA00022737"/>
    </source>
</evidence>
<dbReference type="InterPro" id="IPR050179">
    <property type="entry name" value="Trans_hexapeptide_repeat"/>
</dbReference>
<dbReference type="CDD" id="cd03349">
    <property type="entry name" value="LbH_XAT"/>
    <property type="match status" value="1"/>
</dbReference>
<dbReference type="InterPro" id="IPR001451">
    <property type="entry name" value="Hexapep"/>
</dbReference>
<organism evidence="5 6">
    <name type="scientific">Bibersteinia trehalosi USDA-ARS-USMARC-189</name>
    <dbReference type="NCBI Taxonomy" id="1263831"/>
    <lineage>
        <taxon>Bacteria</taxon>
        <taxon>Pseudomonadati</taxon>
        <taxon>Pseudomonadota</taxon>
        <taxon>Gammaproteobacteria</taxon>
        <taxon>Pasteurellales</taxon>
        <taxon>Pasteurellaceae</taxon>
        <taxon>Bibersteinia</taxon>
    </lineage>
</organism>
<accession>A0ABM5PFC1</accession>
<keyword evidence="4" id="KW-0012">Acyltransferase</keyword>
<evidence type="ECO:0000256" key="4">
    <source>
        <dbReference type="ARBA" id="ARBA00023315"/>
    </source>
</evidence>
<dbReference type="Pfam" id="PF00132">
    <property type="entry name" value="Hexapep"/>
    <property type="match status" value="1"/>
</dbReference>
<evidence type="ECO:0000256" key="1">
    <source>
        <dbReference type="ARBA" id="ARBA00007274"/>
    </source>
</evidence>
<dbReference type="InterPro" id="IPR011004">
    <property type="entry name" value="Trimer_LpxA-like_sf"/>
</dbReference>
<dbReference type="InterPro" id="IPR018357">
    <property type="entry name" value="Hexapep_transf_CS"/>
</dbReference>
<dbReference type="SUPFAM" id="SSF51161">
    <property type="entry name" value="Trimeric LpxA-like enzymes"/>
    <property type="match status" value="1"/>
</dbReference>
<keyword evidence="6" id="KW-1185">Reference proteome</keyword>
<dbReference type="PANTHER" id="PTHR43300:SF11">
    <property type="entry name" value="ACETYLTRANSFERASE RV3034C-RELATED"/>
    <property type="match status" value="1"/>
</dbReference>
<dbReference type="PROSITE" id="PS00101">
    <property type="entry name" value="HEXAPEP_TRANSFERASES"/>
    <property type="match status" value="1"/>
</dbReference>
<evidence type="ECO:0000256" key="2">
    <source>
        <dbReference type="ARBA" id="ARBA00022679"/>
    </source>
</evidence>
<gene>
    <name evidence="5" type="ORF">F543_19530</name>
</gene>
<reference evidence="5 6" key="1">
    <citation type="submission" date="2013-12" db="EMBL/GenBank/DDBJ databases">
        <title>Annotation of the Bibersteinia trehalosi USDA-ARS-USMARC-189 complete genome.</title>
        <authorList>
            <person name="Harhay G.P."/>
            <person name="McVey S."/>
            <person name="Clawson M.L."/>
            <person name="Bono J."/>
            <person name="Heaton M.P."/>
            <person name="Chitko-Mckown C.G."/>
            <person name="Harhay D.M."/>
            <person name="Smith T.P.L."/>
        </authorList>
    </citation>
    <scope>NUCLEOTIDE SEQUENCE [LARGE SCALE GENOMIC DNA]</scope>
    <source>
        <strain evidence="5 6">USDA-ARS-USMARC-189</strain>
    </source>
</reference>
<keyword evidence="2" id="KW-0808">Transferase</keyword>